<name>A0ABP5MR10_9MICO</name>
<sequence>MAAGATAAILVAGVAFGVVGMARLVDPPSPTTTVTGADGEQVVLDWRDYPADPSVDPDDVLAAPRAEDVVDVGSAELAAMRRAFEPVAPGLAWSTPDAPDVLVTDVGGNGYGGASLHQVYNSQSVEGVGLDADADWHALGAAVDAELAALGYGPIAWDFDREPYPYETQEQRDEQMVAEFGSLDPDEMWQWSGMAERDSMWVWVTIWDERRPTTPDGAWPESESGVSLFVGGTVVSHDDEQAYVDGVARFDGLMRPEATGSD</sequence>
<protein>
    <submittedName>
        <fullName evidence="1">Uncharacterized protein</fullName>
    </submittedName>
</protein>
<keyword evidence="2" id="KW-1185">Reference proteome</keyword>
<reference evidence="2" key="1">
    <citation type="journal article" date="2019" name="Int. J. Syst. Evol. Microbiol.">
        <title>The Global Catalogue of Microorganisms (GCM) 10K type strain sequencing project: providing services to taxonomists for standard genome sequencing and annotation.</title>
        <authorList>
            <consortium name="The Broad Institute Genomics Platform"/>
            <consortium name="The Broad Institute Genome Sequencing Center for Infectious Disease"/>
            <person name="Wu L."/>
            <person name="Ma J."/>
        </authorList>
    </citation>
    <scope>NUCLEOTIDE SEQUENCE [LARGE SCALE GENOMIC DNA]</scope>
    <source>
        <strain evidence="2">JCM 16026</strain>
    </source>
</reference>
<dbReference type="EMBL" id="BAAAQT010000008">
    <property type="protein sequence ID" value="GAA2175490.1"/>
    <property type="molecule type" value="Genomic_DNA"/>
</dbReference>
<evidence type="ECO:0000313" key="1">
    <source>
        <dbReference type="EMBL" id="GAA2175490.1"/>
    </source>
</evidence>
<comment type="caution">
    <text evidence="1">The sequence shown here is derived from an EMBL/GenBank/DDBJ whole genome shotgun (WGS) entry which is preliminary data.</text>
</comment>
<dbReference type="Proteomes" id="UP001501599">
    <property type="component" value="Unassembled WGS sequence"/>
</dbReference>
<gene>
    <name evidence="1" type="ORF">GCM10009846_25600</name>
</gene>
<accession>A0ABP5MR10</accession>
<proteinExistence type="predicted"/>
<evidence type="ECO:0000313" key="2">
    <source>
        <dbReference type="Proteomes" id="UP001501599"/>
    </source>
</evidence>
<organism evidence="1 2">
    <name type="scientific">Agrococcus versicolor</name>
    <dbReference type="NCBI Taxonomy" id="501482"/>
    <lineage>
        <taxon>Bacteria</taxon>
        <taxon>Bacillati</taxon>
        <taxon>Actinomycetota</taxon>
        <taxon>Actinomycetes</taxon>
        <taxon>Micrococcales</taxon>
        <taxon>Microbacteriaceae</taxon>
        <taxon>Agrococcus</taxon>
    </lineage>
</organism>